<evidence type="ECO:0000313" key="3">
    <source>
        <dbReference type="Proteomes" id="UP000886595"/>
    </source>
</evidence>
<dbReference type="SUPFAM" id="SSF52540">
    <property type="entry name" value="P-loop containing nucleoside triphosphate hydrolases"/>
    <property type="match status" value="1"/>
</dbReference>
<dbReference type="PANTHER" id="PTHR47979">
    <property type="entry name" value="DRAB11-RELATED"/>
    <property type="match status" value="1"/>
</dbReference>
<evidence type="ECO:0000256" key="1">
    <source>
        <dbReference type="SAM" id="MobiDB-lite"/>
    </source>
</evidence>
<dbReference type="Proteomes" id="UP000886595">
    <property type="component" value="Unassembled WGS sequence"/>
</dbReference>
<protein>
    <submittedName>
        <fullName evidence="2">Uncharacterized protein</fullName>
    </submittedName>
</protein>
<accession>A0A8X7WLI9</accession>
<evidence type="ECO:0000313" key="2">
    <source>
        <dbReference type="EMBL" id="KAG2331916.1"/>
    </source>
</evidence>
<dbReference type="AlphaFoldDB" id="A0A8X7WLI9"/>
<name>A0A8X7WLI9_BRACI</name>
<proteinExistence type="predicted"/>
<reference evidence="2 3" key="1">
    <citation type="submission" date="2020-02" db="EMBL/GenBank/DDBJ databases">
        <authorList>
            <person name="Ma Q."/>
            <person name="Huang Y."/>
            <person name="Song X."/>
            <person name="Pei D."/>
        </authorList>
    </citation>
    <scope>NUCLEOTIDE SEQUENCE [LARGE SCALE GENOMIC DNA]</scope>
    <source>
        <strain evidence="2">Sxm20200214</strain>
        <tissue evidence="2">Leaf</tissue>
    </source>
</reference>
<dbReference type="PROSITE" id="PS51419">
    <property type="entry name" value="RAB"/>
    <property type="match status" value="1"/>
</dbReference>
<feature type="compositionally biased region" description="Basic and acidic residues" evidence="1">
    <location>
        <begin position="187"/>
        <end position="198"/>
    </location>
</feature>
<keyword evidence="3" id="KW-1185">Reference proteome</keyword>
<organism evidence="2 3">
    <name type="scientific">Brassica carinata</name>
    <name type="common">Ethiopian mustard</name>
    <name type="synonym">Abyssinian cabbage</name>
    <dbReference type="NCBI Taxonomy" id="52824"/>
    <lineage>
        <taxon>Eukaryota</taxon>
        <taxon>Viridiplantae</taxon>
        <taxon>Streptophyta</taxon>
        <taxon>Embryophyta</taxon>
        <taxon>Tracheophyta</taxon>
        <taxon>Spermatophyta</taxon>
        <taxon>Magnoliopsida</taxon>
        <taxon>eudicotyledons</taxon>
        <taxon>Gunneridae</taxon>
        <taxon>Pentapetalae</taxon>
        <taxon>rosids</taxon>
        <taxon>malvids</taxon>
        <taxon>Brassicales</taxon>
        <taxon>Brassicaceae</taxon>
        <taxon>Brassiceae</taxon>
        <taxon>Brassica</taxon>
    </lineage>
</organism>
<feature type="region of interest" description="Disordered" evidence="1">
    <location>
        <begin position="177"/>
        <end position="206"/>
    </location>
</feature>
<dbReference type="EMBL" id="JAAMPC010000001">
    <property type="protein sequence ID" value="KAG2331916.1"/>
    <property type="molecule type" value="Genomic_DNA"/>
</dbReference>
<gene>
    <name evidence="2" type="ORF">Bca52824_003096</name>
</gene>
<comment type="caution">
    <text evidence="2">The sequence shown here is derived from an EMBL/GenBank/DDBJ whole genome shotgun (WGS) entry which is preliminary data.</text>
</comment>
<dbReference type="InterPro" id="IPR050209">
    <property type="entry name" value="Rab_GTPases_membrane_traffic"/>
</dbReference>
<dbReference type="SMART" id="SM00175">
    <property type="entry name" value="RAB"/>
    <property type="match status" value="1"/>
</dbReference>
<dbReference type="InterPro" id="IPR027417">
    <property type="entry name" value="P-loop_NTPase"/>
</dbReference>
<dbReference type="Gene3D" id="3.40.50.300">
    <property type="entry name" value="P-loop containing nucleotide triphosphate hydrolases"/>
    <property type="match status" value="1"/>
</dbReference>
<dbReference type="OrthoDB" id="10561304at2759"/>
<sequence>MQWLNRNIMEEDDQTETEATEIIRECSERLRETENVDGVKVLSTVKLFMVSDRYRAITSAYYRGSVDALLVYNVTRHLTFEMAKGATRTHGCESLYFMEISVLDATNVENAFTEVLTQIHKIESKRSVGGPNKEGEGGSEMELRFRSLGFKQVEEERQRLRTEKLCKDLETKTKKTEVKIQTENPETDVKESAKNPMEKRKKKRGSKSDELILEFMKKLKQADDETCMFHRLCFAIQCYRSCYKTYITIKRHLLSRLHDHKGLLDEFHQLKSGFSSPAIRNNEMK</sequence>